<evidence type="ECO:0000256" key="7">
    <source>
        <dbReference type="ARBA" id="ARBA00023136"/>
    </source>
</evidence>
<evidence type="ECO:0000256" key="6">
    <source>
        <dbReference type="ARBA" id="ARBA00022989"/>
    </source>
</evidence>
<evidence type="ECO:0000313" key="10">
    <source>
        <dbReference type="EMBL" id="PWN90708.1"/>
    </source>
</evidence>
<dbReference type="Proteomes" id="UP000245768">
    <property type="component" value="Unassembled WGS sequence"/>
</dbReference>
<dbReference type="AlphaFoldDB" id="A0A316YPX4"/>
<feature type="transmembrane region" description="Helical" evidence="9">
    <location>
        <begin position="412"/>
        <end position="439"/>
    </location>
</feature>
<keyword evidence="4" id="KW-1003">Cell membrane</keyword>
<evidence type="ECO:0000256" key="2">
    <source>
        <dbReference type="ARBA" id="ARBA00008566"/>
    </source>
</evidence>
<feature type="compositionally biased region" description="Low complexity" evidence="8">
    <location>
        <begin position="1"/>
        <end position="12"/>
    </location>
</feature>
<feature type="region of interest" description="Disordered" evidence="8">
    <location>
        <begin position="1"/>
        <end position="77"/>
    </location>
</feature>
<dbReference type="FunFam" id="1.50.10.150:FF:000004">
    <property type="entry name" value="Malic acid transporter"/>
    <property type="match status" value="1"/>
</dbReference>
<feature type="transmembrane region" description="Helical" evidence="9">
    <location>
        <begin position="451"/>
        <end position="470"/>
    </location>
</feature>
<feature type="transmembrane region" description="Helical" evidence="9">
    <location>
        <begin position="176"/>
        <end position="200"/>
    </location>
</feature>
<evidence type="ECO:0000256" key="9">
    <source>
        <dbReference type="SAM" id="Phobius"/>
    </source>
</evidence>
<feature type="transmembrane region" description="Helical" evidence="9">
    <location>
        <begin position="477"/>
        <end position="497"/>
    </location>
</feature>
<evidence type="ECO:0000256" key="1">
    <source>
        <dbReference type="ARBA" id="ARBA00004651"/>
    </source>
</evidence>
<evidence type="ECO:0000313" key="11">
    <source>
        <dbReference type="Proteomes" id="UP000245768"/>
    </source>
</evidence>
<feature type="transmembrane region" description="Helical" evidence="9">
    <location>
        <begin position="323"/>
        <end position="348"/>
    </location>
</feature>
<feature type="transmembrane region" description="Helical" evidence="9">
    <location>
        <begin position="143"/>
        <end position="164"/>
    </location>
</feature>
<feature type="compositionally biased region" description="Basic and acidic residues" evidence="8">
    <location>
        <begin position="15"/>
        <end position="25"/>
    </location>
</feature>
<evidence type="ECO:0000256" key="8">
    <source>
        <dbReference type="SAM" id="MobiDB-lite"/>
    </source>
</evidence>
<dbReference type="PANTHER" id="PTHR31686:SF1">
    <property type="entry name" value="SULFITE EFFLUX PUMP SSU1"/>
    <property type="match status" value="1"/>
</dbReference>
<dbReference type="GO" id="GO:0005886">
    <property type="term" value="C:plasma membrane"/>
    <property type="evidence" value="ECO:0007669"/>
    <property type="project" value="UniProtKB-SubCell"/>
</dbReference>
<keyword evidence="5 9" id="KW-0812">Transmembrane</keyword>
<comment type="similarity">
    <text evidence="2">Belongs to the tellurite-resistance/dicarboxylate transporter (TDT) family.</text>
</comment>
<sequence length="533" mass="57034">MDSGNSSASRSSGQTRRDGQEERGRRGGQGGGSGSGGAAAAAAVVSVTNDPGLGMDVDAGLQGPASASADGSEDAEEGLRLAAGDASTMKTHSRAEEDLERAISAATSRRGEKIDSSSRPRTTSPRSVSYRLKKKVLHFTPSWFSVCMGTGVQATLLTLLGLIWGTEQYSPYFARFIRWVSLVFLLGDIAIFLIFTASFVARYILFPQVLSLTVKHPQQSFFLGTYPMALVTIVSNISQLGTNSFDLGIWPTMLAVGLWFVCVVISIMTAAGVIWSVITYQTSHRFHQTTALFLLPVVPPITVAASAAVLAEALTPSYPTLAFTVMTIGYMNLGVGLPLALMILVLYLQRLILFKAPPREVIVSVFLPLGPCGQGGEATLHLGRAALALFPIISNPATSGVPKLTYTVAEAFYGAGLVAALLLWALGMWWAVIGLATFLRQLSKGHLSFNMGWWSFTFPVASLTIVTGRLAQELDSLTLKIVYTVFVLTNFSLWLFVAVPTAKGFFDGSLIVAPCIADLPLDPMEHPIPSSKR</sequence>
<feature type="compositionally biased region" description="Gly residues" evidence="8">
    <location>
        <begin position="27"/>
        <end position="37"/>
    </location>
</feature>
<protein>
    <recommendedName>
        <fullName evidence="12">C4-dicarboxylate transporter/malic acid transport protein</fullName>
    </recommendedName>
</protein>
<keyword evidence="3" id="KW-0813">Transport</keyword>
<feature type="transmembrane region" description="Helical" evidence="9">
    <location>
        <begin position="253"/>
        <end position="278"/>
    </location>
</feature>
<dbReference type="GeneID" id="37043712"/>
<keyword evidence="6 9" id="KW-1133">Transmembrane helix</keyword>
<reference evidence="10 11" key="1">
    <citation type="journal article" date="2018" name="Mol. Biol. Evol.">
        <title>Broad Genomic Sampling Reveals a Smut Pathogenic Ancestry of the Fungal Clade Ustilaginomycotina.</title>
        <authorList>
            <person name="Kijpornyongpan T."/>
            <person name="Mondo S.J."/>
            <person name="Barry K."/>
            <person name="Sandor L."/>
            <person name="Lee J."/>
            <person name="Lipzen A."/>
            <person name="Pangilinan J."/>
            <person name="LaButti K."/>
            <person name="Hainaut M."/>
            <person name="Henrissat B."/>
            <person name="Grigoriev I.V."/>
            <person name="Spatafora J.W."/>
            <person name="Aime M.C."/>
        </authorList>
    </citation>
    <scope>NUCLEOTIDE SEQUENCE [LARGE SCALE GENOMIC DNA]</scope>
    <source>
        <strain evidence="10 11">MCA 4198</strain>
    </source>
</reference>
<gene>
    <name evidence="10" type="ORF">FA10DRAFT_267153</name>
</gene>
<feature type="region of interest" description="Disordered" evidence="8">
    <location>
        <begin position="104"/>
        <end position="127"/>
    </location>
</feature>
<feature type="transmembrane region" description="Helical" evidence="9">
    <location>
        <begin position="221"/>
        <end position="241"/>
    </location>
</feature>
<dbReference type="InterPro" id="IPR004695">
    <property type="entry name" value="SLAC1/Mae1/Ssu1/TehA"/>
</dbReference>
<keyword evidence="11" id="KW-1185">Reference proteome</keyword>
<dbReference type="RefSeq" id="XP_025377906.1">
    <property type="nucleotide sequence ID" value="XM_025521796.1"/>
</dbReference>
<accession>A0A316YPX4</accession>
<dbReference type="PANTHER" id="PTHR31686">
    <property type="match status" value="1"/>
</dbReference>
<feature type="compositionally biased region" description="Basic and acidic residues" evidence="8">
    <location>
        <begin position="109"/>
        <end position="118"/>
    </location>
</feature>
<proteinExistence type="inferred from homology"/>
<dbReference type="FunCoup" id="A0A316YPX4">
    <property type="interactions" value="51"/>
</dbReference>
<evidence type="ECO:0008006" key="12">
    <source>
        <dbReference type="Google" id="ProtNLM"/>
    </source>
</evidence>
<evidence type="ECO:0000256" key="4">
    <source>
        <dbReference type="ARBA" id="ARBA00022475"/>
    </source>
</evidence>
<dbReference type="EMBL" id="KZ819636">
    <property type="protein sequence ID" value="PWN90708.1"/>
    <property type="molecule type" value="Genomic_DNA"/>
</dbReference>
<dbReference type="InterPro" id="IPR051629">
    <property type="entry name" value="Sulfite_efflux_TDT"/>
</dbReference>
<comment type="subcellular location">
    <subcellularLocation>
        <location evidence="1">Cell membrane</location>
        <topology evidence="1">Multi-pass membrane protein</topology>
    </subcellularLocation>
</comment>
<name>A0A316YPX4_9BASI</name>
<dbReference type="GO" id="GO:0000319">
    <property type="term" value="F:sulfite transmembrane transporter activity"/>
    <property type="evidence" value="ECO:0007669"/>
    <property type="project" value="TreeGrafter"/>
</dbReference>
<dbReference type="InterPro" id="IPR038665">
    <property type="entry name" value="Voltage-dep_anion_channel_sf"/>
</dbReference>
<dbReference type="OrthoDB" id="1099at2759"/>
<dbReference type="Gene3D" id="1.50.10.150">
    <property type="entry name" value="Voltage-dependent anion channel"/>
    <property type="match status" value="1"/>
</dbReference>
<evidence type="ECO:0000256" key="5">
    <source>
        <dbReference type="ARBA" id="ARBA00022692"/>
    </source>
</evidence>
<dbReference type="CDD" id="cd09318">
    <property type="entry name" value="TDT_SSU1"/>
    <property type="match status" value="1"/>
</dbReference>
<evidence type="ECO:0000256" key="3">
    <source>
        <dbReference type="ARBA" id="ARBA00022448"/>
    </source>
</evidence>
<organism evidence="10 11">
    <name type="scientific">Acaromyces ingoldii</name>
    <dbReference type="NCBI Taxonomy" id="215250"/>
    <lineage>
        <taxon>Eukaryota</taxon>
        <taxon>Fungi</taxon>
        <taxon>Dikarya</taxon>
        <taxon>Basidiomycota</taxon>
        <taxon>Ustilaginomycotina</taxon>
        <taxon>Exobasidiomycetes</taxon>
        <taxon>Exobasidiales</taxon>
        <taxon>Cryptobasidiaceae</taxon>
        <taxon>Acaromyces</taxon>
    </lineage>
</organism>
<feature type="transmembrane region" description="Helical" evidence="9">
    <location>
        <begin position="290"/>
        <end position="311"/>
    </location>
</feature>
<dbReference type="Pfam" id="PF03595">
    <property type="entry name" value="SLAC1"/>
    <property type="match status" value="1"/>
</dbReference>
<dbReference type="InParanoid" id="A0A316YPX4"/>
<keyword evidence="7 9" id="KW-0472">Membrane</keyword>